<gene>
    <name evidence="2" type="ORF">C8D77_12045</name>
</gene>
<evidence type="ECO:0000313" key="3">
    <source>
        <dbReference type="Proteomes" id="UP000245631"/>
    </source>
</evidence>
<dbReference type="CDD" id="cd07909">
    <property type="entry name" value="YciF"/>
    <property type="match status" value="1"/>
</dbReference>
<dbReference type="EMBL" id="QGGH01000020">
    <property type="protein sequence ID" value="PWJ86947.1"/>
    <property type="molecule type" value="Genomic_DNA"/>
</dbReference>
<dbReference type="InterPro" id="IPR010287">
    <property type="entry name" value="DUF892_YciF-like"/>
</dbReference>
<dbReference type="Proteomes" id="UP000245631">
    <property type="component" value="Unassembled WGS sequence"/>
</dbReference>
<dbReference type="PANTHER" id="PTHR30565">
    <property type="entry name" value="PROTEIN YCIF"/>
    <property type="match status" value="1"/>
</dbReference>
<name>A0A8E2W8E0_RHILI</name>
<dbReference type="InterPro" id="IPR012347">
    <property type="entry name" value="Ferritin-like"/>
</dbReference>
<dbReference type="SUPFAM" id="SSF47240">
    <property type="entry name" value="Ferritin-like"/>
    <property type="match status" value="1"/>
</dbReference>
<dbReference type="InterPro" id="IPR047114">
    <property type="entry name" value="YciF"/>
</dbReference>
<dbReference type="Pfam" id="PF05974">
    <property type="entry name" value="DUF892"/>
    <property type="match status" value="1"/>
</dbReference>
<dbReference type="PANTHER" id="PTHR30565:SF9">
    <property type="entry name" value="PROTEIN YCIF"/>
    <property type="match status" value="1"/>
</dbReference>
<dbReference type="InterPro" id="IPR009078">
    <property type="entry name" value="Ferritin-like_SF"/>
</dbReference>
<evidence type="ECO:0000256" key="1">
    <source>
        <dbReference type="SAM" id="Coils"/>
    </source>
</evidence>
<reference evidence="2 3" key="1">
    <citation type="submission" date="2018-05" db="EMBL/GenBank/DDBJ databases">
        <title>Genomic Encyclopedia of Type Strains, Phase IV (KMG-IV): sequencing the most valuable type-strain genomes for metagenomic binning, comparative biology and taxonomic classification.</title>
        <authorList>
            <person name="Goeker M."/>
        </authorList>
    </citation>
    <scope>NUCLEOTIDE SEQUENCE [LARGE SCALE GENOMIC DNA]</scope>
    <source>
        <strain evidence="2 3">DSM 2626</strain>
    </source>
</reference>
<evidence type="ECO:0000313" key="2">
    <source>
        <dbReference type="EMBL" id="PWJ86947.1"/>
    </source>
</evidence>
<feature type="coiled-coil region" evidence="1">
    <location>
        <begin position="40"/>
        <end position="67"/>
    </location>
</feature>
<comment type="caution">
    <text evidence="2">The sequence shown here is derived from an EMBL/GenBank/DDBJ whole genome shotgun (WGS) entry which is preliminary data.</text>
</comment>
<protein>
    <submittedName>
        <fullName evidence="2">Ferritin-like metal-binding protein YciE</fullName>
    </submittedName>
</protein>
<proteinExistence type="predicted"/>
<sequence>MMKTLADIFEHTLQDMYYAENAIIKALPKVAGAAKDAKLKMAAEDHLEETKGQIKKLEQVFKSIGKKASGEKCDAIEGLIKEADGLMEEASGTALDSGLLAACQAVEHYEISRYGSLREWAKDLGHDEAHKLLSEILDQEKATNNKLTNLAVTSINKPH</sequence>
<accession>A0A8E2W8E0</accession>
<organism evidence="2 3">
    <name type="scientific">Rhizobium loti</name>
    <name type="common">Mesorhizobium loti</name>
    <dbReference type="NCBI Taxonomy" id="381"/>
    <lineage>
        <taxon>Bacteria</taxon>
        <taxon>Pseudomonadati</taxon>
        <taxon>Pseudomonadota</taxon>
        <taxon>Alphaproteobacteria</taxon>
        <taxon>Hyphomicrobiales</taxon>
        <taxon>Phyllobacteriaceae</taxon>
        <taxon>Mesorhizobium</taxon>
    </lineage>
</organism>
<dbReference type="Gene3D" id="1.20.1260.10">
    <property type="match status" value="1"/>
</dbReference>
<dbReference type="AlphaFoldDB" id="A0A8E2W8E0"/>
<keyword evidence="1" id="KW-0175">Coiled coil</keyword>